<evidence type="ECO:0000256" key="2">
    <source>
        <dbReference type="ARBA" id="ARBA00022448"/>
    </source>
</evidence>
<feature type="transmembrane region" description="Helical" evidence="6">
    <location>
        <begin position="72"/>
        <end position="91"/>
    </location>
</feature>
<evidence type="ECO:0000313" key="8">
    <source>
        <dbReference type="EMBL" id="ORB76760.1"/>
    </source>
</evidence>
<feature type="transmembrane region" description="Helical" evidence="6">
    <location>
        <begin position="131"/>
        <end position="155"/>
    </location>
</feature>
<feature type="domain" description="Major facilitator superfamily (MFS) profile" evidence="7">
    <location>
        <begin position="7"/>
        <end position="164"/>
    </location>
</feature>
<organism evidence="8 9">
    <name type="scientific">Mycobacterium timonense</name>
    <dbReference type="NCBI Taxonomy" id="701043"/>
    <lineage>
        <taxon>Bacteria</taxon>
        <taxon>Bacillati</taxon>
        <taxon>Actinomycetota</taxon>
        <taxon>Actinomycetes</taxon>
        <taxon>Mycobacteriales</taxon>
        <taxon>Mycobacteriaceae</taxon>
        <taxon>Mycobacterium</taxon>
        <taxon>Mycobacterium avium complex (MAC)</taxon>
    </lineage>
</organism>
<dbReference type="InterPro" id="IPR036259">
    <property type="entry name" value="MFS_trans_sf"/>
</dbReference>
<comment type="caution">
    <text evidence="8">The sequence shown here is derived from an EMBL/GenBank/DDBJ whole genome shotgun (WGS) entry which is preliminary data.</text>
</comment>
<dbReference type="PRINTS" id="PR01035">
    <property type="entry name" value="TCRTETA"/>
</dbReference>
<feature type="non-terminal residue" evidence="8">
    <location>
        <position position="164"/>
    </location>
</feature>
<dbReference type="PROSITE" id="PS50850">
    <property type="entry name" value="MFS"/>
    <property type="match status" value="1"/>
</dbReference>
<keyword evidence="3 6" id="KW-0812">Transmembrane</keyword>
<dbReference type="Gene3D" id="1.20.1720.10">
    <property type="entry name" value="Multidrug resistance protein D"/>
    <property type="match status" value="1"/>
</dbReference>
<dbReference type="Proteomes" id="UP000192847">
    <property type="component" value="Unassembled WGS sequence"/>
</dbReference>
<dbReference type="SUPFAM" id="SSF103473">
    <property type="entry name" value="MFS general substrate transporter"/>
    <property type="match status" value="1"/>
</dbReference>
<keyword evidence="5 6" id="KW-0472">Membrane</keyword>
<feature type="transmembrane region" description="Helical" evidence="6">
    <location>
        <begin position="97"/>
        <end position="119"/>
    </location>
</feature>
<dbReference type="EMBL" id="MVIL01000492">
    <property type="protein sequence ID" value="ORB76760.1"/>
    <property type="molecule type" value="Genomic_DNA"/>
</dbReference>
<dbReference type="InterPro" id="IPR001958">
    <property type="entry name" value="Tet-R_TetA/multi-R_MdtG-like"/>
</dbReference>
<feature type="transmembrane region" description="Helical" evidence="6">
    <location>
        <begin position="7"/>
        <end position="29"/>
    </location>
</feature>
<sequence>MSRKAGVLAAVYVAVLAINLDVTIVNVALPSIATQLHADTRGLQWVVDGYNLTFAALVLAAGSLSDRFGRRPALLIGLLGFAVTSTTGALAESAGALIAARFSMGAFAALIFPTTLSIITNTFSDRRQRATALGGWGAVVGAGVAAGPVTGGLLLEHFSWSSVF</sequence>
<evidence type="ECO:0000256" key="3">
    <source>
        <dbReference type="ARBA" id="ARBA00022692"/>
    </source>
</evidence>
<dbReference type="InterPro" id="IPR020846">
    <property type="entry name" value="MFS_dom"/>
</dbReference>
<evidence type="ECO:0000256" key="4">
    <source>
        <dbReference type="ARBA" id="ARBA00022989"/>
    </source>
</evidence>
<gene>
    <name evidence="8" type="ORF">BST46_28285</name>
</gene>
<dbReference type="RefSeq" id="WP_142277602.1">
    <property type="nucleotide sequence ID" value="NZ_MVIL01000492.1"/>
</dbReference>
<reference evidence="8 9" key="1">
    <citation type="submission" date="2017-02" db="EMBL/GenBank/DDBJ databases">
        <title>The new phylogeny of genus Mycobacterium.</title>
        <authorList>
            <person name="Tortoli E."/>
            <person name="Trovato A."/>
            <person name="Cirillo D.M."/>
        </authorList>
    </citation>
    <scope>NUCLEOTIDE SEQUENCE [LARGE SCALE GENOMIC DNA]</scope>
    <source>
        <strain evidence="8 9">CCUG 56329</strain>
    </source>
</reference>
<comment type="subcellular location">
    <subcellularLocation>
        <location evidence="1">Cell membrane</location>
        <topology evidence="1">Multi-pass membrane protein</topology>
    </subcellularLocation>
</comment>
<dbReference type="InterPro" id="IPR011701">
    <property type="entry name" value="MFS"/>
</dbReference>
<proteinExistence type="predicted"/>
<evidence type="ECO:0000259" key="7">
    <source>
        <dbReference type="PROSITE" id="PS50850"/>
    </source>
</evidence>
<evidence type="ECO:0000313" key="9">
    <source>
        <dbReference type="Proteomes" id="UP000192847"/>
    </source>
</evidence>
<dbReference type="Pfam" id="PF07690">
    <property type="entry name" value="MFS_1"/>
    <property type="match status" value="1"/>
</dbReference>
<evidence type="ECO:0000256" key="6">
    <source>
        <dbReference type="SAM" id="Phobius"/>
    </source>
</evidence>
<keyword evidence="9" id="KW-1185">Reference proteome</keyword>
<evidence type="ECO:0000256" key="5">
    <source>
        <dbReference type="ARBA" id="ARBA00023136"/>
    </source>
</evidence>
<dbReference type="PANTHER" id="PTHR42718:SF9">
    <property type="entry name" value="MAJOR FACILITATOR SUPERFAMILY MULTIDRUG TRANSPORTER MFSC"/>
    <property type="match status" value="1"/>
</dbReference>
<feature type="transmembrane region" description="Helical" evidence="6">
    <location>
        <begin position="49"/>
        <end position="65"/>
    </location>
</feature>
<accession>A0ABX3TD90</accession>
<keyword evidence="2" id="KW-0813">Transport</keyword>
<keyword evidence="4 6" id="KW-1133">Transmembrane helix</keyword>
<protein>
    <submittedName>
        <fullName evidence="8">MFS transporter</fullName>
    </submittedName>
</protein>
<evidence type="ECO:0000256" key="1">
    <source>
        <dbReference type="ARBA" id="ARBA00004651"/>
    </source>
</evidence>
<dbReference type="PANTHER" id="PTHR42718">
    <property type="entry name" value="MAJOR FACILITATOR SUPERFAMILY MULTIDRUG TRANSPORTER MFSC"/>
    <property type="match status" value="1"/>
</dbReference>
<name>A0ABX3TD90_9MYCO</name>